<accession>W9VCK4</accession>
<dbReference type="GO" id="GO:0016740">
    <property type="term" value="F:transferase activity"/>
    <property type="evidence" value="ECO:0007669"/>
    <property type="project" value="UniProtKB-KW"/>
</dbReference>
<evidence type="ECO:0000313" key="2">
    <source>
        <dbReference type="Proteomes" id="UP000019460"/>
    </source>
</evidence>
<protein>
    <submittedName>
        <fullName evidence="1">Glycosyl transferase, group 2 family protein</fullName>
    </submittedName>
</protein>
<dbReference type="InterPro" id="IPR003737">
    <property type="entry name" value="GlcNAc_PI_deacetylase-related"/>
</dbReference>
<dbReference type="AlphaFoldDB" id="W9VCK4"/>
<dbReference type="SUPFAM" id="SSF102588">
    <property type="entry name" value="LmbE-like"/>
    <property type="match status" value="1"/>
</dbReference>
<dbReference type="InterPro" id="IPR024078">
    <property type="entry name" value="LmbE-like_dom_sf"/>
</dbReference>
<dbReference type="PANTHER" id="PTHR12993:SF11">
    <property type="entry name" value="N-ACETYLGLUCOSAMINYL-PHOSPHATIDYLINOSITOL DE-N-ACETYLASE"/>
    <property type="match status" value="1"/>
</dbReference>
<comment type="caution">
    <text evidence="1">The sequence shown here is derived from an EMBL/GenBank/DDBJ whole genome shotgun (WGS) entry which is preliminary data.</text>
</comment>
<evidence type="ECO:0000313" key="1">
    <source>
        <dbReference type="EMBL" id="EXJ17184.1"/>
    </source>
</evidence>
<dbReference type="eggNOG" id="COG2120">
    <property type="taxonomic scope" value="Bacteria"/>
</dbReference>
<sequence length="318" mass="35699">MITATDLTSMKTSEHPFSESRFVPYRAVRTVGRGPVLVLAPHPDDEVFGCGGAIMRHLEAGDPVRVVIATDGALGVGPDQPDPIRTRQNETRRAADLLGHQDPQFWSWPDRGLEYGETLIDQILEAIADWAAELVYAPSWWEIHPDHLTLALASAEAVRRCSRPLQLAFYEVGSPLWPNRLLDITDLAERKRAAMACFASQMAQQDYDRHVAALNSFRTYTLSSEVRAVEAFRLLNGEELRTPPWDAMRPSPETTLAALAESLRLPRPSERSAEDEETAARIRALTEEIEALERSTSWRLTAPLRWLVTRLRGIGRRS</sequence>
<dbReference type="Proteomes" id="UP000019460">
    <property type="component" value="Unassembled WGS sequence"/>
</dbReference>
<keyword evidence="1" id="KW-0808">Transferase</keyword>
<proteinExistence type="predicted"/>
<dbReference type="Gene3D" id="3.40.50.10320">
    <property type="entry name" value="LmbE-like"/>
    <property type="match status" value="1"/>
</dbReference>
<reference evidence="1 2" key="1">
    <citation type="submission" date="2012-11" db="EMBL/GenBank/DDBJ databases">
        <title>Genome assembly of Thiorhodococcus sp. AK35.</title>
        <authorList>
            <person name="Nupur N."/>
            <person name="Khatri I."/>
            <person name="Subramanian S."/>
            <person name="Pinnaka A."/>
        </authorList>
    </citation>
    <scope>NUCLEOTIDE SEQUENCE [LARGE SCALE GENOMIC DNA]</scope>
    <source>
        <strain evidence="1 2">AK35</strain>
    </source>
</reference>
<dbReference type="PANTHER" id="PTHR12993">
    <property type="entry name" value="N-ACETYLGLUCOSAMINYL-PHOSPHATIDYLINOSITOL DE-N-ACETYLASE-RELATED"/>
    <property type="match status" value="1"/>
</dbReference>
<dbReference type="STRING" id="1249627.D779_0011"/>
<gene>
    <name evidence="1" type="ORF">D779_0011</name>
</gene>
<dbReference type="GO" id="GO:0016811">
    <property type="term" value="F:hydrolase activity, acting on carbon-nitrogen (but not peptide) bonds, in linear amides"/>
    <property type="evidence" value="ECO:0007669"/>
    <property type="project" value="TreeGrafter"/>
</dbReference>
<dbReference type="Pfam" id="PF02585">
    <property type="entry name" value="PIG-L"/>
    <property type="match status" value="1"/>
</dbReference>
<keyword evidence="2" id="KW-1185">Reference proteome</keyword>
<name>W9VCK4_9GAMM</name>
<dbReference type="EMBL" id="AONC01000001">
    <property type="protein sequence ID" value="EXJ17184.1"/>
    <property type="molecule type" value="Genomic_DNA"/>
</dbReference>
<organism evidence="1 2">
    <name type="scientific">Imhoffiella purpurea</name>
    <dbReference type="NCBI Taxonomy" id="1249627"/>
    <lineage>
        <taxon>Bacteria</taxon>
        <taxon>Pseudomonadati</taxon>
        <taxon>Pseudomonadota</taxon>
        <taxon>Gammaproteobacteria</taxon>
        <taxon>Chromatiales</taxon>
        <taxon>Chromatiaceae</taxon>
        <taxon>Imhoffiella</taxon>
    </lineage>
</organism>